<keyword evidence="2" id="KW-1185">Reference proteome</keyword>
<dbReference type="Proteomes" id="UP001642520">
    <property type="component" value="Unassembled WGS sequence"/>
</dbReference>
<gene>
    <name evidence="1" type="ORF">XYLVIOL_LOCUS5029</name>
</gene>
<comment type="caution">
    <text evidence="1">The sequence shown here is derived from an EMBL/GenBank/DDBJ whole genome shotgun (WGS) entry which is preliminary data.</text>
</comment>
<accession>A0ABP1NP08</accession>
<evidence type="ECO:0008006" key="3">
    <source>
        <dbReference type="Google" id="ProtNLM"/>
    </source>
</evidence>
<dbReference type="PANTHER" id="PTHR34927">
    <property type="entry name" value="IQ DOMAIN-CONTAINING PROTEIN K"/>
    <property type="match status" value="1"/>
</dbReference>
<dbReference type="PANTHER" id="PTHR34927:SF1">
    <property type="entry name" value="IQ DOMAIN-CONTAINING PROTEIN K"/>
    <property type="match status" value="1"/>
</dbReference>
<name>A0ABP1NP08_XYLVO</name>
<proteinExistence type="predicted"/>
<organism evidence="1 2">
    <name type="scientific">Xylocopa violacea</name>
    <name type="common">Violet carpenter bee</name>
    <name type="synonym">Apis violacea</name>
    <dbReference type="NCBI Taxonomy" id="135666"/>
    <lineage>
        <taxon>Eukaryota</taxon>
        <taxon>Metazoa</taxon>
        <taxon>Ecdysozoa</taxon>
        <taxon>Arthropoda</taxon>
        <taxon>Hexapoda</taxon>
        <taxon>Insecta</taxon>
        <taxon>Pterygota</taxon>
        <taxon>Neoptera</taxon>
        <taxon>Endopterygota</taxon>
        <taxon>Hymenoptera</taxon>
        <taxon>Apocrita</taxon>
        <taxon>Aculeata</taxon>
        <taxon>Apoidea</taxon>
        <taxon>Anthophila</taxon>
        <taxon>Apidae</taxon>
        <taxon>Xylocopa</taxon>
        <taxon>Xylocopa</taxon>
    </lineage>
</organism>
<reference evidence="1 2" key="1">
    <citation type="submission" date="2024-08" db="EMBL/GenBank/DDBJ databases">
        <authorList>
            <person name="Will J Nash"/>
            <person name="Angela Man"/>
            <person name="Seanna McTaggart"/>
            <person name="Kendall Baker"/>
            <person name="Tom Barker"/>
            <person name="Leah Catchpole"/>
            <person name="Alex Durrant"/>
            <person name="Karim Gharbi"/>
            <person name="Naomi Irish"/>
            <person name="Gemy Kaithakottil"/>
            <person name="Debby Ku"/>
            <person name="Aaliyah Providence"/>
            <person name="Felix Shaw"/>
            <person name="David Swarbreck"/>
            <person name="Chris Watkins"/>
            <person name="Ann M. McCartney"/>
            <person name="Giulio Formenti"/>
            <person name="Alice Mouton"/>
            <person name="Noel Vella"/>
            <person name="Bjorn M von Reumont"/>
            <person name="Adriana Vella"/>
            <person name="Wilfried Haerty"/>
        </authorList>
    </citation>
    <scope>NUCLEOTIDE SEQUENCE [LARGE SCALE GENOMIC DNA]</scope>
</reference>
<dbReference type="InterPro" id="IPR043408">
    <property type="entry name" value="IQCK"/>
</dbReference>
<dbReference type="InterPro" id="IPR000048">
    <property type="entry name" value="IQ_motif_EF-hand-BS"/>
</dbReference>
<dbReference type="Pfam" id="PF00612">
    <property type="entry name" value="IQ"/>
    <property type="match status" value="1"/>
</dbReference>
<protein>
    <recommendedName>
        <fullName evidence="3">IQ domain-containing protein K</fullName>
    </recommendedName>
</protein>
<sequence length="239" mass="28143">MCSASSKEVEYLDGISETLSPVTCPMPSNSNCPDYCHKGITKHEEVGTVIQEDEDLLPSNYLDKNIFGLLIPALKETLSEASNWDALRIQKCRFNGLDYIAQILWNRNPRRSKIYSPPLDVFDIPPFKEYLRLHPRPYYPKSWLWSKDEAALRIQKYVRGWLVRKCTDVQEMRQFWKKVAGKSFLLEKKRCILQPHTFLDEIQDDITHKITDEHLVRCKHFHSMIYAHKRIQQAKRSTF</sequence>
<dbReference type="PROSITE" id="PS50096">
    <property type="entry name" value="IQ"/>
    <property type="match status" value="1"/>
</dbReference>
<dbReference type="EMBL" id="CAXAJV020001292">
    <property type="protein sequence ID" value="CAL7941478.1"/>
    <property type="molecule type" value="Genomic_DNA"/>
</dbReference>
<dbReference type="CDD" id="cd22969">
    <property type="entry name" value="DD_IQCK"/>
    <property type="match status" value="1"/>
</dbReference>
<evidence type="ECO:0000313" key="2">
    <source>
        <dbReference type="Proteomes" id="UP001642520"/>
    </source>
</evidence>
<evidence type="ECO:0000313" key="1">
    <source>
        <dbReference type="EMBL" id="CAL7941478.1"/>
    </source>
</evidence>